<dbReference type="VEuPathDB" id="VectorBase:HLOH_064564"/>
<protein>
    <submittedName>
        <fullName evidence="1">Uncharacterized protein</fullName>
    </submittedName>
</protein>
<name>A0A9J6GIX8_HAELO</name>
<keyword evidence="2" id="KW-1185">Reference proteome</keyword>
<evidence type="ECO:0000313" key="1">
    <source>
        <dbReference type="EMBL" id="KAH9375138.1"/>
    </source>
</evidence>
<proteinExistence type="predicted"/>
<gene>
    <name evidence="1" type="ORF">HPB48_007224</name>
</gene>
<evidence type="ECO:0000313" key="2">
    <source>
        <dbReference type="Proteomes" id="UP000821853"/>
    </source>
</evidence>
<dbReference type="AlphaFoldDB" id="A0A9J6GIX8"/>
<dbReference type="EMBL" id="JABSTR010000007">
    <property type="protein sequence ID" value="KAH9375138.1"/>
    <property type="molecule type" value="Genomic_DNA"/>
</dbReference>
<organism evidence="1 2">
    <name type="scientific">Haemaphysalis longicornis</name>
    <name type="common">Bush tick</name>
    <dbReference type="NCBI Taxonomy" id="44386"/>
    <lineage>
        <taxon>Eukaryota</taxon>
        <taxon>Metazoa</taxon>
        <taxon>Ecdysozoa</taxon>
        <taxon>Arthropoda</taxon>
        <taxon>Chelicerata</taxon>
        <taxon>Arachnida</taxon>
        <taxon>Acari</taxon>
        <taxon>Parasitiformes</taxon>
        <taxon>Ixodida</taxon>
        <taxon>Ixodoidea</taxon>
        <taxon>Ixodidae</taxon>
        <taxon>Haemaphysalinae</taxon>
        <taxon>Haemaphysalis</taxon>
    </lineage>
</organism>
<comment type="caution">
    <text evidence="1">The sequence shown here is derived from an EMBL/GenBank/DDBJ whole genome shotgun (WGS) entry which is preliminary data.</text>
</comment>
<reference evidence="1 2" key="1">
    <citation type="journal article" date="2020" name="Cell">
        <title>Large-Scale Comparative Analyses of Tick Genomes Elucidate Their Genetic Diversity and Vector Capacities.</title>
        <authorList>
            <consortium name="Tick Genome and Microbiome Consortium (TIGMIC)"/>
            <person name="Jia N."/>
            <person name="Wang J."/>
            <person name="Shi W."/>
            <person name="Du L."/>
            <person name="Sun Y."/>
            <person name="Zhan W."/>
            <person name="Jiang J.F."/>
            <person name="Wang Q."/>
            <person name="Zhang B."/>
            <person name="Ji P."/>
            <person name="Bell-Sakyi L."/>
            <person name="Cui X.M."/>
            <person name="Yuan T.T."/>
            <person name="Jiang B.G."/>
            <person name="Yang W.F."/>
            <person name="Lam T.T."/>
            <person name="Chang Q.C."/>
            <person name="Ding S.J."/>
            <person name="Wang X.J."/>
            <person name="Zhu J.G."/>
            <person name="Ruan X.D."/>
            <person name="Zhao L."/>
            <person name="Wei J.T."/>
            <person name="Ye R.Z."/>
            <person name="Que T.C."/>
            <person name="Du C.H."/>
            <person name="Zhou Y.H."/>
            <person name="Cheng J.X."/>
            <person name="Dai P.F."/>
            <person name="Guo W.B."/>
            <person name="Han X.H."/>
            <person name="Huang E.J."/>
            <person name="Li L.F."/>
            <person name="Wei W."/>
            <person name="Gao Y.C."/>
            <person name="Liu J.Z."/>
            <person name="Shao H.Z."/>
            <person name="Wang X."/>
            <person name="Wang C.C."/>
            <person name="Yang T.C."/>
            <person name="Huo Q.B."/>
            <person name="Li W."/>
            <person name="Chen H.Y."/>
            <person name="Chen S.E."/>
            <person name="Zhou L.G."/>
            <person name="Ni X.B."/>
            <person name="Tian J.H."/>
            <person name="Sheng Y."/>
            <person name="Liu T."/>
            <person name="Pan Y.S."/>
            <person name="Xia L.Y."/>
            <person name="Li J."/>
            <person name="Zhao F."/>
            <person name="Cao W.C."/>
        </authorList>
    </citation>
    <scope>NUCLEOTIDE SEQUENCE [LARGE SCALE GENOMIC DNA]</scope>
    <source>
        <strain evidence="1">HaeL-2018</strain>
    </source>
</reference>
<sequence>MISAIAIAPPTEVEHVFETFPGSVRGELQPVMDYFEDNFIGRPTGRGRRQPRFPVELWNHHETALRAGFKTTNADEACTGGFKPTYSVATQTSGGFLGFCTEKTRCSSIAWGSWSGGAVQTGPKVCEGGRTTKGLGRVV</sequence>
<dbReference type="Proteomes" id="UP000821853">
    <property type="component" value="Chromosome 5"/>
</dbReference>
<accession>A0A9J6GIX8</accession>